<dbReference type="AlphaFoldDB" id="A0AAD6HUL1"/>
<evidence type="ECO:0008006" key="4">
    <source>
        <dbReference type="Google" id="ProtNLM"/>
    </source>
</evidence>
<reference evidence="2" key="1">
    <citation type="journal article" date="2023" name="IMA Fungus">
        <title>Comparative genomic study of the Penicillium genus elucidates a diverse pangenome and 15 lateral gene transfer events.</title>
        <authorList>
            <person name="Petersen C."/>
            <person name="Sorensen T."/>
            <person name="Nielsen M.R."/>
            <person name="Sondergaard T.E."/>
            <person name="Sorensen J.L."/>
            <person name="Fitzpatrick D.A."/>
            <person name="Frisvad J.C."/>
            <person name="Nielsen K.L."/>
        </authorList>
    </citation>
    <scope>NUCLEOTIDE SEQUENCE</scope>
    <source>
        <strain evidence="2">IBT 17514</strain>
    </source>
</reference>
<feature type="region of interest" description="Disordered" evidence="1">
    <location>
        <begin position="71"/>
        <end position="92"/>
    </location>
</feature>
<reference evidence="2" key="2">
    <citation type="submission" date="2023-01" db="EMBL/GenBank/DDBJ databases">
        <authorList>
            <person name="Petersen C."/>
        </authorList>
    </citation>
    <scope>NUCLEOTIDE SEQUENCE</scope>
    <source>
        <strain evidence="2">IBT 17514</strain>
    </source>
</reference>
<protein>
    <recommendedName>
        <fullName evidence="4">Ankyrin repeat protein</fullName>
    </recommendedName>
</protein>
<accession>A0AAD6HUL1</accession>
<dbReference type="InterPro" id="IPR036770">
    <property type="entry name" value="Ankyrin_rpt-contain_sf"/>
</dbReference>
<dbReference type="Proteomes" id="UP001215712">
    <property type="component" value="Unassembled WGS sequence"/>
</dbReference>
<gene>
    <name evidence="2" type="ORF">N7493_001641</name>
</gene>
<organism evidence="2 3">
    <name type="scientific">Penicillium malachiteum</name>
    <dbReference type="NCBI Taxonomy" id="1324776"/>
    <lineage>
        <taxon>Eukaryota</taxon>
        <taxon>Fungi</taxon>
        <taxon>Dikarya</taxon>
        <taxon>Ascomycota</taxon>
        <taxon>Pezizomycotina</taxon>
        <taxon>Eurotiomycetes</taxon>
        <taxon>Eurotiomycetidae</taxon>
        <taxon>Eurotiales</taxon>
        <taxon>Aspergillaceae</taxon>
        <taxon>Penicillium</taxon>
    </lineage>
</organism>
<comment type="caution">
    <text evidence="2">The sequence shown here is derived from an EMBL/GenBank/DDBJ whole genome shotgun (WGS) entry which is preliminary data.</text>
</comment>
<evidence type="ECO:0000313" key="2">
    <source>
        <dbReference type="EMBL" id="KAJ5738486.1"/>
    </source>
</evidence>
<dbReference type="EMBL" id="JAQJAN010000002">
    <property type="protein sequence ID" value="KAJ5738486.1"/>
    <property type="molecule type" value="Genomic_DNA"/>
</dbReference>
<proteinExistence type="predicted"/>
<sequence length="248" mass="27796">MTSTAIQDLFKKNTRGSSLSSELLPAAYVPLTILALQHALSLDTANEIRKAHPVHRVDIIRAANGLLTTDKASPAESKIPVDSNGDSDSSLANHHSSMAKLCLKYLDHEDFLKHAKDPESYPFLPYSMEYWGDHVREACLKGNDEVYSRAQAFLLNSEKVRQMGREAAELARKVAEIAQMDDETAQQHPGLFFTLPKSWFNERVSAIHLCAWYNLPELIDRLCKHRSGIDMLDLRGRPPLLHACFNGS</sequence>
<keyword evidence="3" id="KW-1185">Reference proteome</keyword>
<dbReference type="SUPFAM" id="SSF48403">
    <property type="entry name" value="Ankyrin repeat"/>
    <property type="match status" value="1"/>
</dbReference>
<evidence type="ECO:0000313" key="3">
    <source>
        <dbReference type="Proteomes" id="UP001215712"/>
    </source>
</evidence>
<name>A0AAD6HUL1_9EURO</name>
<evidence type="ECO:0000256" key="1">
    <source>
        <dbReference type="SAM" id="MobiDB-lite"/>
    </source>
</evidence>